<dbReference type="Gene3D" id="1.25.40.10">
    <property type="entry name" value="Tetratricopeptide repeat domain"/>
    <property type="match status" value="1"/>
</dbReference>
<evidence type="ECO:0000313" key="4">
    <source>
        <dbReference type="EMBL" id="CAB4681201.1"/>
    </source>
</evidence>
<protein>
    <submittedName>
        <fullName evidence="4">Unannotated protein</fullName>
    </submittedName>
</protein>
<dbReference type="InterPro" id="IPR013105">
    <property type="entry name" value="TPR_2"/>
</dbReference>
<feature type="transmembrane region" description="Helical" evidence="3">
    <location>
        <begin position="37"/>
        <end position="57"/>
    </location>
</feature>
<gene>
    <name evidence="4" type="ORF">UFOPK2370_00299</name>
</gene>
<dbReference type="PROSITE" id="PS50005">
    <property type="entry name" value="TPR"/>
    <property type="match status" value="1"/>
</dbReference>
<keyword evidence="3" id="KW-0472">Membrane</keyword>
<evidence type="ECO:0000256" key="3">
    <source>
        <dbReference type="SAM" id="Phobius"/>
    </source>
</evidence>
<dbReference type="InterPro" id="IPR011990">
    <property type="entry name" value="TPR-like_helical_dom_sf"/>
</dbReference>
<keyword evidence="1" id="KW-0677">Repeat</keyword>
<evidence type="ECO:0000256" key="2">
    <source>
        <dbReference type="ARBA" id="ARBA00022803"/>
    </source>
</evidence>
<keyword evidence="3" id="KW-0812">Transmembrane</keyword>
<name>A0A6J6N3I9_9ZZZZ</name>
<feature type="transmembrane region" description="Helical" evidence="3">
    <location>
        <begin position="7"/>
        <end position="31"/>
    </location>
</feature>
<proteinExistence type="predicted"/>
<keyword evidence="3" id="KW-1133">Transmembrane helix</keyword>
<dbReference type="EMBL" id="CAEZXK010000004">
    <property type="protein sequence ID" value="CAB4681201.1"/>
    <property type="molecule type" value="Genomic_DNA"/>
</dbReference>
<reference evidence="4" key="1">
    <citation type="submission" date="2020-05" db="EMBL/GenBank/DDBJ databases">
        <authorList>
            <person name="Chiriac C."/>
            <person name="Salcher M."/>
            <person name="Ghai R."/>
            <person name="Kavagutti S V."/>
        </authorList>
    </citation>
    <scope>NUCLEOTIDE SEQUENCE</scope>
</reference>
<accession>A0A6J6N3I9</accession>
<keyword evidence="2" id="KW-0802">TPR repeat</keyword>
<dbReference type="Pfam" id="PF07719">
    <property type="entry name" value="TPR_2"/>
    <property type="match status" value="1"/>
</dbReference>
<dbReference type="SUPFAM" id="SSF48452">
    <property type="entry name" value="TPR-like"/>
    <property type="match status" value="1"/>
</dbReference>
<evidence type="ECO:0000256" key="1">
    <source>
        <dbReference type="ARBA" id="ARBA00022737"/>
    </source>
</evidence>
<organism evidence="4">
    <name type="scientific">freshwater metagenome</name>
    <dbReference type="NCBI Taxonomy" id="449393"/>
    <lineage>
        <taxon>unclassified sequences</taxon>
        <taxon>metagenomes</taxon>
        <taxon>ecological metagenomes</taxon>
    </lineage>
</organism>
<dbReference type="InterPro" id="IPR019734">
    <property type="entry name" value="TPR_rpt"/>
</dbReference>
<dbReference type="AlphaFoldDB" id="A0A6J6N3I9"/>
<sequence>MKYNAKIGAFLMAALTLIYTVLLANTGIMLLLLDEPVAKIMGFFILVFPILAIWLIIREFSFGIKVERYATKVETEGKWPHFAFELRPSGRPTRESADRVFESYAKAVQANPESALAWFSLGLAYDAAGDRARARKAMRKALALDAKAHLNSN</sequence>